<feature type="transmembrane region" description="Helical" evidence="5">
    <location>
        <begin position="280"/>
        <end position="300"/>
    </location>
</feature>
<keyword evidence="4 5" id="KW-0472">Membrane</keyword>
<keyword evidence="2 5" id="KW-0812">Transmembrane</keyword>
<dbReference type="InterPro" id="IPR000276">
    <property type="entry name" value="GPCR_Rhodpsn"/>
</dbReference>
<dbReference type="PANTHER" id="PTHR46641">
    <property type="entry name" value="FMRFAMIDE RECEPTOR-RELATED"/>
    <property type="match status" value="1"/>
</dbReference>
<organism evidence="7 8">
    <name type="scientific">Rotaria sordida</name>
    <dbReference type="NCBI Taxonomy" id="392033"/>
    <lineage>
        <taxon>Eukaryota</taxon>
        <taxon>Metazoa</taxon>
        <taxon>Spiralia</taxon>
        <taxon>Gnathifera</taxon>
        <taxon>Rotifera</taxon>
        <taxon>Eurotatoria</taxon>
        <taxon>Bdelloidea</taxon>
        <taxon>Philodinida</taxon>
        <taxon>Philodinidae</taxon>
        <taxon>Rotaria</taxon>
    </lineage>
</organism>
<evidence type="ECO:0000256" key="3">
    <source>
        <dbReference type="ARBA" id="ARBA00022989"/>
    </source>
</evidence>
<gene>
    <name evidence="7" type="ORF">SEV965_LOCUS24027</name>
</gene>
<dbReference type="InterPro" id="IPR052954">
    <property type="entry name" value="GPCR-Ligand_Int"/>
</dbReference>
<feature type="transmembrane region" description="Helical" evidence="5">
    <location>
        <begin position="64"/>
        <end position="84"/>
    </location>
</feature>
<evidence type="ECO:0000256" key="1">
    <source>
        <dbReference type="ARBA" id="ARBA00004370"/>
    </source>
</evidence>
<feature type="transmembrane region" description="Helical" evidence="5">
    <location>
        <begin position="146"/>
        <end position="164"/>
    </location>
</feature>
<sequence>MSSPLIDTCSVSCIDTNSLLLSHVRTIIKFYIWPLLVAFGLTGNCLSIIVLTRRRLIRTSTNNYLTILAGFDSCYLIFTLLLNFGSHPKFFHYSFIQTFLYILRPLADFSSNTATWLIVCFTLERTLAVVKPIYAKRTCSVRRSRHLICTLLIICFLITLPRFFEEIFLHKIYNNQIQTNLTELNNLSKQENIFLNLHRLYLVFTCIVIIWIPLLLVCICNSILIWYVHRSRHFGNGLQANNIYESYHNSSLTSSSSSLNDSNIFHLRRHCREIIQKRRVTIILICCLFVALLLWTPQSLSLTYETLIESYSEMTHKHRIILLIFNNFSNLFLCINASIDFILYCFLSEKFARTCKEIICRLCSNYNFHRIQRIRFLSLDRTSIILSNTSKNLYQQQLTTNATNKYYQQLYDICRNSSNIKNNQNKKSKKKFDHPIDINIKSDNYIFYQKALLKTNQRLKYTKSCRTPMNKISNPVLDYTNENDVNNETNYSINRLVMNSTKPSCSELVSPV</sequence>
<evidence type="ECO:0000256" key="4">
    <source>
        <dbReference type="ARBA" id="ARBA00023136"/>
    </source>
</evidence>
<evidence type="ECO:0000256" key="2">
    <source>
        <dbReference type="ARBA" id="ARBA00022692"/>
    </source>
</evidence>
<dbReference type="GO" id="GO:0016020">
    <property type="term" value="C:membrane"/>
    <property type="evidence" value="ECO:0007669"/>
    <property type="project" value="UniProtKB-SubCell"/>
</dbReference>
<dbReference type="SUPFAM" id="SSF81321">
    <property type="entry name" value="Family A G protein-coupled receptor-like"/>
    <property type="match status" value="1"/>
</dbReference>
<dbReference type="EMBL" id="CAJNOU010001826">
    <property type="protein sequence ID" value="CAF1256874.1"/>
    <property type="molecule type" value="Genomic_DNA"/>
</dbReference>
<comment type="subcellular location">
    <subcellularLocation>
        <location evidence="1">Membrane</location>
    </subcellularLocation>
</comment>
<evidence type="ECO:0000259" key="6">
    <source>
        <dbReference type="PROSITE" id="PS50262"/>
    </source>
</evidence>
<evidence type="ECO:0000313" key="8">
    <source>
        <dbReference type="Proteomes" id="UP000663889"/>
    </source>
</evidence>
<proteinExistence type="predicted"/>
<dbReference type="GO" id="GO:0004930">
    <property type="term" value="F:G protein-coupled receptor activity"/>
    <property type="evidence" value="ECO:0007669"/>
    <property type="project" value="InterPro"/>
</dbReference>
<feature type="transmembrane region" description="Helical" evidence="5">
    <location>
        <begin position="320"/>
        <end position="347"/>
    </location>
</feature>
<dbReference type="PRINTS" id="PR00237">
    <property type="entry name" value="GPCRRHODOPSN"/>
</dbReference>
<dbReference type="Gene3D" id="1.20.1070.10">
    <property type="entry name" value="Rhodopsin 7-helix transmembrane proteins"/>
    <property type="match status" value="1"/>
</dbReference>
<dbReference type="Pfam" id="PF00001">
    <property type="entry name" value="7tm_1"/>
    <property type="match status" value="1"/>
</dbReference>
<dbReference type="PANTHER" id="PTHR46641:SF2">
    <property type="entry name" value="FMRFAMIDE RECEPTOR"/>
    <property type="match status" value="1"/>
</dbReference>
<dbReference type="InterPro" id="IPR017452">
    <property type="entry name" value="GPCR_Rhodpsn_7TM"/>
</dbReference>
<feature type="transmembrane region" description="Helical" evidence="5">
    <location>
        <begin position="30"/>
        <end position="52"/>
    </location>
</feature>
<name>A0A815AHJ4_9BILA</name>
<accession>A0A815AHJ4</accession>
<dbReference type="Proteomes" id="UP000663889">
    <property type="component" value="Unassembled WGS sequence"/>
</dbReference>
<reference evidence="7" key="1">
    <citation type="submission" date="2021-02" db="EMBL/GenBank/DDBJ databases">
        <authorList>
            <person name="Nowell W R."/>
        </authorList>
    </citation>
    <scope>NUCLEOTIDE SEQUENCE</scope>
</reference>
<dbReference type="AlphaFoldDB" id="A0A815AHJ4"/>
<evidence type="ECO:0000313" key="7">
    <source>
        <dbReference type="EMBL" id="CAF1256874.1"/>
    </source>
</evidence>
<dbReference type="PROSITE" id="PS50262">
    <property type="entry name" value="G_PROTEIN_RECEP_F1_2"/>
    <property type="match status" value="1"/>
</dbReference>
<evidence type="ECO:0000256" key="5">
    <source>
        <dbReference type="SAM" id="Phobius"/>
    </source>
</evidence>
<comment type="caution">
    <text evidence="7">The sequence shown here is derived from an EMBL/GenBank/DDBJ whole genome shotgun (WGS) entry which is preliminary data.</text>
</comment>
<feature type="transmembrane region" description="Helical" evidence="5">
    <location>
        <begin position="200"/>
        <end position="228"/>
    </location>
</feature>
<protein>
    <recommendedName>
        <fullName evidence="6">G-protein coupled receptors family 1 profile domain-containing protein</fullName>
    </recommendedName>
</protein>
<feature type="domain" description="G-protein coupled receptors family 1 profile" evidence="6">
    <location>
        <begin position="43"/>
        <end position="344"/>
    </location>
</feature>
<keyword evidence="3 5" id="KW-1133">Transmembrane helix</keyword>
<dbReference type="CDD" id="cd14978">
    <property type="entry name" value="7tmA_FMRFamide_R-like"/>
    <property type="match status" value="1"/>
</dbReference>